<feature type="domain" description="F-box" evidence="2">
    <location>
        <begin position="70"/>
        <end position="119"/>
    </location>
</feature>
<name>A0A8T0J2X8_CERPU</name>
<dbReference type="InterPro" id="IPR005174">
    <property type="entry name" value="KIB1-4_b-propeller"/>
</dbReference>
<dbReference type="Pfam" id="PF03478">
    <property type="entry name" value="Beta-prop_KIB1-4"/>
    <property type="match status" value="1"/>
</dbReference>
<sequence length="414" mass="47116">MNSAGLSSWKVVEDDRPLRCSPNHSLEENLLQDGARFTVGYDRGFELGQHSRRILRVEEAGPTSPAAMDPRIWGNLPVHILESILAWLPVSTLLKLRCVCKRFNNILHSPTLRATLRRINRPRSVQAWYLFRGEGRECAAFNPEADSWCKLPLQALNLPSSATGIRVVAAAGGLLCLRQGERMIVCNPLSKAWRELPPRQNTWKFPIVGMVMDTEIEEYVVVMAGSANPNTNGKKHDRLVTEVYSSRSKTWKSIEEDYPAQHLYQTNAVHCNGFLFSAGFESILAYNLEQERWRELKGPAMQDAQLMLPQICECNGCLLMVEVASEHWLMTRVSIWALQQQNNRWINLASMPQQILEEVISIAGDLACLTLHFTPLRKALILMTISYIVTCLLRCRDKVVHILRVWRPCLFHDC</sequence>
<dbReference type="PROSITE" id="PS50181">
    <property type="entry name" value="FBOX"/>
    <property type="match status" value="1"/>
</dbReference>
<dbReference type="InterPro" id="IPR017451">
    <property type="entry name" value="F-box-assoc_interact_dom"/>
</dbReference>
<dbReference type="AlphaFoldDB" id="A0A8T0J2X8"/>
<dbReference type="FunFam" id="1.20.1280.50:FF:000008">
    <property type="entry name" value="F-box only protein 6"/>
    <property type="match status" value="1"/>
</dbReference>
<dbReference type="EMBL" id="CM026421">
    <property type="protein sequence ID" value="KAG0589925.1"/>
    <property type="molecule type" value="Genomic_DNA"/>
</dbReference>
<dbReference type="Gene3D" id="2.120.10.80">
    <property type="entry name" value="Kelch-type beta propeller"/>
    <property type="match status" value="1"/>
</dbReference>
<dbReference type="NCBIfam" id="TIGR01640">
    <property type="entry name" value="F_box_assoc_1"/>
    <property type="match status" value="1"/>
</dbReference>
<dbReference type="Pfam" id="PF00646">
    <property type="entry name" value="F-box"/>
    <property type="match status" value="1"/>
</dbReference>
<evidence type="ECO:0000256" key="1">
    <source>
        <dbReference type="ARBA" id="ARBA00022737"/>
    </source>
</evidence>
<dbReference type="InterPro" id="IPR050796">
    <property type="entry name" value="SCF_F-box_component"/>
</dbReference>
<dbReference type="InterPro" id="IPR001810">
    <property type="entry name" value="F-box_dom"/>
</dbReference>
<evidence type="ECO:0000313" key="4">
    <source>
        <dbReference type="Proteomes" id="UP000822688"/>
    </source>
</evidence>
<keyword evidence="4" id="KW-1185">Reference proteome</keyword>
<dbReference type="SMART" id="SM00256">
    <property type="entry name" value="FBOX"/>
    <property type="match status" value="1"/>
</dbReference>
<keyword evidence="1" id="KW-0677">Repeat</keyword>
<dbReference type="InterPro" id="IPR036047">
    <property type="entry name" value="F-box-like_dom_sf"/>
</dbReference>
<dbReference type="CDD" id="cd22157">
    <property type="entry name" value="F-box_AtFBW1-like"/>
    <property type="match status" value="1"/>
</dbReference>
<dbReference type="SUPFAM" id="SSF81383">
    <property type="entry name" value="F-box domain"/>
    <property type="match status" value="1"/>
</dbReference>
<accession>A0A8T0J2X8</accession>
<reference evidence="3" key="1">
    <citation type="submission" date="2020-06" db="EMBL/GenBank/DDBJ databases">
        <title>WGS assembly of Ceratodon purpureus strain R40.</title>
        <authorList>
            <person name="Carey S.B."/>
            <person name="Jenkins J."/>
            <person name="Shu S."/>
            <person name="Lovell J.T."/>
            <person name="Sreedasyam A."/>
            <person name="Maumus F."/>
            <person name="Tiley G.P."/>
            <person name="Fernandez-Pozo N."/>
            <person name="Barry K."/>
            <person name="Chen C."/>
            <person name="Wang M."/>
            <person name="Lipzen A."/>
            <person name="Daum C."/>
            <person name="Saski C.A."/>
            <person name="Payton A.C."/>
            <person name="Mcbreen J.C."/>
            <person name="Conrad R.E."/>
            <person name="Kollar L.M."/>
            <person name="Olsson S."/>
            <person name="Huttunen S."/>
            <person name="Landis J.B."/>
            <person name="Wickett N.J."/>
            <person name="Johnson M.G."/>
            <person name="Rensing S.A."/>
            <person name="Grimwood J."/>
            <person name="Schmutz J."/>
            <person name="Mcdaniel S.F."/>
        </authorList>
    </citation>
    <scope>NUCLEOTIDE SEQUENCE</scope>
    <source>
        <strain evidence="3">R40</strain>
    </source>
</reference>
<dbReference type="Gene3D" id="1.20.1280.50">
    <property type="match status" value="1"/>
</dbReference>
<proteinExistence type="predicted"/>
<dbReference type="PANTHER" id="PTHR31672">
    <property type="entry name" value="BNACNNG10540D PROTEIN"/>
    <property type="match status" value="1"/>
</dbReference>
<dbReference type="InterPro" id="IPR015915">
    <property type="entry name" value="Kelch-typ_b-propeller"/>
</dbReference>
<evidence type="ECO:0000259" key="2">
    <source>
        <dbReference type="PROSITE" id="PS50181"/>
    </source>
</evidence>
<dbReference type="SUPFAM" id="SSF117281">
    <property type="entry name" value="Kelch motif"/>
    <property type="match status" value="1"/>
</dbReference>
<dbReference type="PANTHER" id="PTHR31672:SF2">
    <property type="entry name" value="F-BOX DOMAIN-CONTAINING PROTEIN"/>
    <property type="match status" value="1"/>
</dbReference>
<gene>
    <name evidence="3" type="ORF">KC19_1G057600</name>
</gene>
<evidence type="ECO:0000313" key="3">
    <source>
        <dbReference type="EMBL" id="KAG0589925.1"/>
    </source>
</evidence>
<protein>
    <recommendedName>
        <fullName evidence="2">F-box domain-containing protein</fullName>
    </recommendedName>
</protein>
<organism evidence="3 4">
    <name type="scientific">Ceratodon purpureus</name>
    <name type="common">Fire moss</name>
    <name type="synonym">Dicranum purpureum</name>
    <dbReference type="NCBI Taxonomy" id="3225"/>
    <lineage>
        <taxon>Eukaryota</taxon>
        <taxon>Viridiplantae</taxon>
        <taxon>Streptophyta</taxon>
        <taxon>Embryophyta</taxon>
        <taxon>Bryophyta</taxon>
        <taxon>Bryophytina</taxon>
        <taxon>Bryopsida</taxon>
        <taxon>Dicranidae</taxon>
        <taxon>Pseudoditrichales</taxon>
        <taxon>Ditrichaceae</taxon>
        <taxon>Ceratodon</taxon>
    </lineage>
</organism>
<dbReference type="Proteomes" id="UP000822688">
    <property type="component" value="Chromosome 1"/>
</dbReference>
<comment type="caution">
    <text evidence="3">The sequence shown here is derived from an EMBL/GenBank/DDBJ whole genome shotgun (WGS) entry which is preliminary data.</text>
</comment>